<accession>A0ABN0XDP7</accession>
<name>A0ABN0XDP7_9ACTN</name>
<feature type="signal peptide" evidence="1">
    <location>
        <begin position="1"/>
        <end position="30"/>
    </location>
</feature>
<dbReference type="Gene3D" id="2.130.10.10">
    <property type="entry name" value="YVTN repeat-like/Quinoprotein amine dehydrogenase"/>
    <property type="match status" value="2"/>
</dbReference>
<protein>
    <recommendedName>
        <fullName evidence="4">Virginiamycin B lyase</fullName>
    </recommendedName>
</protein>
<dbReference type="InterPro" id="IPR051344">
    <property type="entry name" value="Vgb"/>
</dbReference>
<dbReference type="EMBL" id="BAAABM010000054">
    <property type="protein sequence ID" value="GAA0361011.1"/>
    <property type="molecule type" value="Genomic_DNA"/>
</dbReference>
<evidence type="ECO:0000313" key="2">
    <source>
        <dbReference type="EMBL" id="GAA0361011.1"/>
    </source>
</evidence>
<dbReference type="Pfam" id="PF24684">
    <property type="entry name" value="Vgb_lyase"/>
    <property type="match status" value="1"/>
</dbReference>
<evidence type="ECO:0000256" key="1">
    <source>
        <dbReference type="SAM" id="SignalP"/>
    </source>
</evidence>
<organism evidence="2 3">
    <name type="scientific">Actinoallomurus spadix</name>
    <dbReference type="NCBI Taxonomy" id="79912"/>
    <lineage>
        <taxon>Bacteria</taxon>
        <taxon>Bacillati</taxon>
        <taxon>Actinomycetota</taxon>
        <taxon>Actinomycetes</taxon>
        <taxon>Streptosporangiales</taxon>
        <taxon>Thermomonosporaceae</taxon>
        <taxon>Actinoallomurus</taxon>
    </lineage>
</organism>
<sequence>MRHRGVRAGMVASAALLGAVALGPASPAGAAAGVTEVALPVSDVAPAGLAAGPGGSVWFAENAGGLGRVDSAGKVKEYALPANSAKTQGAADGMAAGPGGRLWFTDSSVDVPRVGYADPATGKTTLFEVPTTGDVNFAGGRLTDIVAGPGGAMWFGGGAAPAIGRITSSGTVTVYATAGASVYGLAAGPDGAVWYTGTDGSIGRLDPASGAVTASYPPSAGSGSPALGGIVTGPDGALWFTEPGVGMIGRLDPATGGIDEYPVNTADSAPIGITVGPDRQIWFTEAAASNIASLDPGSGAVSEYPLPATLSAPMRIASGPGGRLWFTEAGKGAVGSLDPAAPPAGAPHPAVPPVAHGSMPQVAAKFQAQCPQNHACQTQVTSGGSVKIGSFALTLPPNAIRVTGYISSLGPGSVLNPPVMGNQFVSQPVEVPGGLIGQLPLVGTVLGKTPAALLPVNRLTVTQSLAAPITVQLGPGGIEATAKLNVHLNNQLLGSSCVIGPITASLTPAILVPGGAGDPALGWTPYPVQINNKIAVPAAKGCGPASILDGVINQMMGLPSSSANNAMNLTGVMSLGVGVNPADTPAVRSTAAPSALSKLTAGLRPQPKVKKSAAKRVRAPKKVTVTLKARH</sequence>
<keyword evidence="3" id="KW-1185">Reference proteome</keyword>
<reference evidence="2 3" key="1">
    <citation type="journal article" date="2019" name="Int. J. Syst. Evol. Microbiol.">
        <title>The Global Catalogue of Microorganisms (GCM) 10K type strain sequencing project: providing services to taxonomists for standard genome sequencing and annotation.</title>
        <authorList>
            <consortium name="The Broad Institute Genomics Platform"/>
            <consortium name="The Broad Institute Genome Sequencing Center for Infectious Disease"/>
            <person name="Wu L."/>
            <person name="Ma J."/>
        </authorList>
    </citation>
    <scope>NUCLEOTIDE SEQUENCE [LARGE SCALE GENOMIC DNA]</scope>
    <source>
        <strain evidence="2 3">JCM 3146</strain>
    </source>
</reference>
<dbReference type="InterPro" id="IPR015943">
    <property type="entry name" value="WD40/YVTN_repeat-like_dom_sf"/>
</dbReference>
<dbReference type="PANTHER" id="PTHR40274">
    <property type="entry name" value="VIRGINIAMYCIN B LYASE"/>
    <property type="match status" value="1"/>
</dbReference>
<gene>
    <name evidence="2" type="ORF">GCM10010151_58600</name>
</gene>
<dbReference type="RefSeq" id="WP_252805889.1">
    <property type="nucleotide sequence ID" value="NZ_BAAABM010000054.1"/>
</dbReference>
<evidence type="ECO:0000313" key="3">
    <source>
        <dbReference type="Proteomes" id="UP001501822"/>
    </source>
</evidence>
<dbReference type="SUPFAM" id="SSF101898">
    <property type="entry name" value="NHL repeat"/>
    <property type="match status" value="1"/>
</dbReference>
<dbReference type="PANTHER" id="PTHR40274:SF3">
    <property type="entry name" value="VIRGINIAMYCIN B LYASE"/>
    <property type="match status" value="1"/>
</dbReference>
<feature type="chain" id="PRO_5046058301" description="Virginiamycin B lyase" evidence="1">
    <location>
        <begin position="31"/>
        <end position="631"/>
    </location>
</feature>
<evidence type="ECO:0008006" key="4">
    <source>
        <dbReference type="Google" id="ProtNLM"/>
    </source>
</evidence>
<comment type="caution">
    <text evidence="2">The sequence shown here is derived from an EMBL/GenBank/DDBJ whole genome shotgun (WGS) entry which is preliminary data.</text>
</comment>
<dbReference type="SUPFAM" id="SSF63829">
    <property type="entry name" value="Calcium-dependent phosphotriesterase"/>
    <property type="match status" value="1"/>
</dbReference>
<proteinExistence type="predicted"/>
<keyword evidence="1" id="KW-0732">Signal</keyword>
<dbReference type="Proteomes" id="UP001501822">
    <property type="component" value="Unassembled WGS sequence"/>
</dbReference>